<proteinExistence type="predicted"/>
<evidence type="ECO:0000313" key="5">
    <source>
        <dbReference type="Proteomes" id="UP000270296"/>
    </source>
</evidence>
<keyword evidence="1" id="KW-0732">Signal</keyword>
<dbReference type="Gene3D" id="3.50.30.30">
    <property type="match status" value="1"/>
</dbReference>
<evidence type="ECO:0000313" key="4">
    <source>
        <dbReference type="EMBL" id="VDO99687.1"/>
    </source>
</evidence>
<dbReference type="SUPFAM" id="SSF52025">
    <property type="entry name" value="PA domain"/>
    <property type="match status" value="1"/>
</dbReference>
<organism evidence="6">
    <name type="scientific">Soboliphyme baturini</name>
    <dbReference type="NCBI Taxonomy" id="241478"/>
    <lineage>
        <taxon>Eukaryota</taxon>
        <taxon>Metazoa</taxon>
        <taxon>Ecdysozoa</taxon>
        <taxon>Nematoda</taxon>
        <taxon>Enoplea</taxon>
        <taxon>Dorylaimia</taxon>
        <taxon>Dioctophymatida</taxon>
        <taxon>Dioctophymatoidea</taxon>
        <taxon>Soboliphymatidae</taxon>
        <taxon>Soboliphyme</taxon>
    </lineage>
</organism>
<reference evidence="4 5" key="2">
    <citation type="submission" date="2018-11" db="EMBL/GenBank/DDBJ databases">
        <authorList>
            <consortium name="Pathogen Informatics"/>
        </authorList>
    </citation>
    <scope>NUCLEOTIDE SEQUENCE [LARGE SCALE GENOMIC DNA]</scope>
</reference>
<accession>A0A183IHB4</accession>
<dbReference type="InterPro" id="IPR003137">
    <property type="entry name" value="PA_domain"/>
</dbReference>
<evidence type="ECO:0000259" key="3">
    <source>
        <dbReference type="Pfam" id="PF02225"/>
    </source>
</evidence>
<dbReference type="WBParaSite" id="SBAD_0000315301-mRNA-1">
    <property type="protein sequence ID" value="SBAD_0000315301-mRNA-1"/>
    <property type="gene ID" value="SBAD_0000315301"/>
</dbReference>
<dbReference type="OrthoDB" id="206201at2759"/>
<sequence length="169" mass="18421">MVSSPFYGYVGFDASPAHFGMDLTNLFFGVIGKVAIATPFRACCALKNDLLFAGKVVVVERGDCTFLEKTQNVEKAGGIAAIVLDSDPYTSMTNSSFFVMSADGNSTVRIPSVFLFGLEAKSFMKLLADHPDVLVRLGEKTLNPSVIISGYWRDGFRADHSRVLSRKVH</sequence>
<reference evidence="6" key="1">
    <citation type="submission" date="2016-06" db="UniProtKB">
        <authorList>
            <consortium name="WormBaseParasite"/>
        </authorList>
    </citation>
    <scope>IDENTIFICATION</scope>
</reference>
<evidence type="ECO:0000256" key="2">
    <source>
        <dbReference type="ARBA" id="ARBA00023180"/>
    </source>
</evidence>
<gene>
    <name evidence="4" type="ORF">SBAD_LOCUS3009</name>
</gene>
<name>A0A183IHB4_9BILA</name>
<dbReference type="AlphaFoldDB" id="A0A183IHB4"/>
<dbReference type="EMBL" id="UZAM01007522">
    <property type="protein sequence ID" value="VDO99687.1"/>
    <property type="molecule type" value="Genomic_DNA"/>
</dbReference>
<keyword evidence="2" id="KW-0325">Glycoprotein</keyword>
<dbReference type="PANTHER" id="PTHR22702">
    <property type="entry name" value="PROTEASE-ASSOCIATED DOMAIN-CONTAINING PROTEIN"/>
    <property type="match status" value="1"/>
</dbReference>
<protein>
    <submittedName>
        <fullName evidence="6">PA domain-containing protein</fullName>
    </submittedName>
</protein>
<dbReference type="Proteomes" id="UP000270296">
    <property type="component" value="Unassembled WGS sequence"/>
</dbReference>
<dbReference type="InterPro" id="IPR046450">
    <property type="entry name" value="PA_dom_sf"/>
</dbReference>
<feature type="domain" description="PA" evidence="3">
    <location>
        <begin position="41"/>
        <end position="118"/>
    </location>
</feature>
<dbReference type="PANTHER" id="PTHR22702:SF1">
    <property type="entry name" value="PROTEASE-ASSOCIATED DOMAIN-CONTAINING PROTEIN 1"/>
    <property type="match status" value="1"/>
</dbReference>
<evidence type="ECO:0000313" key="6">
    <source>
        <dbReference type="WBParaSite" id="SBAD_0000315301-mRNA-1"/>
    </source>
</evidence>
<keyword evidence="5" id="KW-1185">Reference proteome</keyword>
<evidence type="ECO:0000256" key="1">
    <source>
        <dbReference type="ARBA" id="ARBA00022729"/>
    </source>
</evidence>
<dbReference type="Pfam" id="PF02225">
    <property type="entry name" value="PA"/>
    <property type="match status" value="1"/>
</dbReference>